<proteinExistence type="predicted"/>
<sequence length="161" mass="17274">MRRFLFLSLLILGACSDKPTEEERRAAVAEVEKAQEAPAQAFGPQAILYPDIEKNSLYGAGCSFVPDGGGLGAVALAMAEEGYMKRDGEILRFAADKGSKELPYLAHAQYDGRDYAFVLTLSEVDGEVSGEETINFPASLSVTDSKERVVYQAQGIAQCGA</sequence>
<evidence type="ECO:0008006" key="3">
    <source>
        <dbReference type="Google" id="ProtNLM"/>
    </source>
</evidence>
<dbReference type="PROSITE" id="PS51257">
    <property type="entry name" value="PROKAR_LIPOPROTEIN"/>
    <property type="match status" value="1"/>
</dbReference>
<dbReference type="EMBL" id="CP053921">
    <property type="protein sequence ID" value="QKG71525.1"/>
    <property type="molecule type" value="Genomic_DNA"/>
</dbReference>
<protein>
    <recommendedName>
        <fullName evidence="3">Lipoprotein</fullName>
    </recommendedName>
</protein>
<name>A0A7D4C4R5_9SPHN</name>
<accession>A0A7D4C4R5</accession>
<gene>
    <name evidence="1" type="ORF">HQR01_09210</name>
</gene>
<keyword evidence="2" id="KW-1185">Reference proteome</keyword>
<organism evidence="1 2">
    <name type="scientific">Erythrobacter mangrovi</name>
    <dbReference type="NCBI Taxonomy" id="2739433"/>
    <lineage>
        <taxon>Bacteria</taxon>
        <taxon>Pseudomonadati</taxon>
        <taxon>Pseudomonadota</taxon>
        <taxon>Alphaproteobacteria</taxon>
        <taxon>Sphingomonadales</taxon>
        <taxon>Erythrobacteraceae</taxon>
        <taxon>Erythrobacter/Porphyrobacter group</taxon>
        <taxon>Erythrobacter</taxon>
    </lineage>
</organism>
<dbReference type="RefSeq" id="WP_173214538.1">
    <property type="nucleotide sequence ID" value="NZ_CP053921.1"/>
</dbReference>
<dbReference type="AlphaFoldDB" id="A0A7D4C4R5"/>
<evidence type="ECO:0000313" key="1">
    <source>
        <dbReference type="EMBL" id="QKG71525.1"/>
    </source>
</evidence>
<evidence type="ECO:0000313" key="2">
    <source>
        <dbReference type="Proteomes" id="UP000504693"/>
    </source>
</evidence>
<reference evidence="1 2" key="1">
    <citation type="submission" date="2020-05" db="EMBL/GenBank/DDBJ databases">
        <title>Erythrobacter mangrovi sp. nov., isolated from rhizosphere soil of mangrove plant (Kandelia candel).</title>
        <authorList>
            <person name="Ye Y.H."/>
        </authorList>
    </citation>
    <scope>NUCLEOTIDE SEQUENCE [LARGE SCALE GENOMIC DNA]</scope>
    <source>
        <strain evidence="1 2">EB310</strain>
    </source>
</reference>
<dbReference type="KEGG" id="emv:HQR01_09210"/>
<dbReference type="Proteomes" id="UP000504693">
    <property type="component" value="Chromosome"/>
</dbReference>